<gene>
    <name evidence="3" type="primary">NCAS0E01780</name>
    <name evidence="3" type="ordered locus">NCAS_0E01780</name>
</gene>
<dbReference type="InParanoid" id="G0VFI2"/>
<dbReference type="SUPFAM" id="SSF48371">
    <property type="entry name" value="ARM repeat"/>
    <property type="match status" value="1"/>
</dbReference>
<dbReference type="InterPro" id="IPR020839">
    <property type="entry name" value="SCD"/>
</dbReference>
<dbReference type="Pfam" id="PF21581">
    <property type="entry name" value="SCD"/>
    <property type="match status" value="1"/>
</dbReference>
<organism evidence="3 4">
    <name type="scientific">Naumovozyma castellii</name>
    <name type="common">Yeast</name>
    <name type="synonym">Saccharomyces castellii</name>
    <dbReference type="NCBI Taxonomy" id="27288"/>
    <lineage>
        <taxon>Eukaryota</taxon>
        <taxon>Fungi</taxon>
        <taxon>Dikarya</taxon>
        <taxon>Ascomycota</taxon>
        <taxon>Saccharomycotina</taxon>
        <taxon>Saccharomycetes</taxon>
        <taxon>Saccharomycetales</taxon>
        <taxon>Saccharomycetaceae</taxon>
        <taxon>Naumovozyma</taxon>
    </lineage>
</organism>
<dbReference type="GO" id="GO:0005634">
    <property type="term" value="C:nucleus"/>
    <property type="evidence" value="ECO:0007669"/>
    <property type="project" value="EnsemblFungi"/>
</dbReference>
<evidence type="ECO:0000256" key="1">
    <source>
        <dbReference type="SAM" id="MobiDB-lite"/>
    </source>
</evidence>
<accession>G0VFI2</accession>
<reference key="2">
    <citation type="submission" date="2011-08" db="EMBL/GenBank/DDBJ databases">
        <title>Genome sequence of Naumovozyma castellii.</title>
        <authorList>
            <person name="Gordon J.L."/>
            <person name="Armisen D."/>
            <person name="Proux-Wera E."/>
            <person name="OhEigeartaigh S.S."/>
            <person name="Byrne K.P."/>
            <person name="Wolfe K.H."/>
        </authorList>
    </citation>
    <scope>NUCLEOTIDE SEQUENCE</scope>
    <source>
        <strain>Type strain:CBS 4309</strain>
    </source>
</reference>
<reference evidence="3 4" key="1">
    <citation type="journal article" date="2011" name="Proc. Natl. Acad. Sci. U.S.A.">
        <title>Evolutionary erosion of yeast sex chromosomes by mating-type switching accidents.</title>
        <authorList>
            <person name="Gordon J.L."/>
            <person name="Armisen D."/>
            <person name="Proux-Wera E."/>
            <person name="Oheigeartaigh S.S."/>
            <person name="Byrne K.P."/>
            <person name="Wolfe K.H."/>
        </authorList>
    </citation>
    <scope>NUCLEOTIDE SEQUENCE [LARGE SCALE GENOMIC DNA]</scope>
    <source>
        <strain evidence="4">ATCC 76901 / BCRC 22586 / CBS 4309 / NBRC 1992 / NRRL Y-12630</strain>
    </source>
</reference>
<dbReference type="InterPro" id="IPR039662">
    <property type="entry name" value="Cohesin_Scc3/SA"/>
</dbReference>
<dbReference type="GO" id="GO:0005829">
    <property type="term" value="C:cytosol"/>
    <property type="evidence" value="ECO:0007669"/>
    <property type="project" value="EnsemblFungi"/>
</dbReference>
<name>G0VFI2_NAUCA</name>
<feature type="compositionally biased region" description="Acidic residues" evidence="1">
    <location>
        <begin position="45"/>
        <end position="64"/>
    </location>
</feature>
<dbReference type="AlphaFoldDB" id="G0VFI2"/>
<dbReference type="GeneID" id="96903880"/>
<dbReference type="PANTHER" id="PTHR11199">
    <property type="entry name" value="STROMAL ANTIGEN"/>
    <property type="match status" value="1"/>
</dbReference>
<dbReference type="InterPro" id="IPR016024">
    <property type="entry name" value="ARM-type_fold"/>
</dbReference>
<dbReference type="OrthoDB" id="498590at2759"/>
<dbReference type="eggNOG" id="KOG2011">
    <property type="taxonomic scope" value="Eukaryota"/>
</dbReference>
<feature type="domain" description="SCD" evidence="2">
    <location>
        <begin position="354"/>
        <end position="443"/>
    </location>
</feature>
<dbReference type="STRING" id="1064592.G0VFI2"/>
<sequence>MPEVRRSARIRTKSTQTTSDNESDNEQDEVTRSIEADASTILSDDSAESSSDSENDDVGDEDYLELASKSRKRKPTGSSAKKPSAKRSKKTPSNKSRNTNIPGNKKDQELYLEIVKEFKPTDLLEILASSEDISIDELLRSWLEKYNDNRDAFLQEFINLLLNCCGTVARVENHDVHSNESSNETIGEVQLMFQRQKIHEFHLLLSKEHKRKSKYKPLYNNFVELMSKFLDVAGDLQLVSVESTNEEDDSPEITMGPLILDLLTWLSALSVSNIRCFRYISSLTLYLFQDYLTEQAVNLDKKYLSKLTKQLALEEKKKRPNKKTIGKLQSTIAEIQGNKSVIQSIIDNIVKLCFVHRFKDVDESIRSESMVHLGTWIKNFPEHFLKVTYLKYFGWLLSDSSSNVRLEVLKVLPGLILTKRGCAVDNSVIRQFFERFKKRILEIAKKDINVEVRIHAVTIVLAVVPLGYLDDPEILSISSLIFDDADLKVASASKGSRFLAAVAKFFTEVVSEKCEESITDSDLPDTVSEMNSSSIVKVGVFLRLLNNSFMVHLQSYTNPVNSQKRVHLIFQAAEFLSPYFSSHIEDICQLLIKDGISEELSSRFNTEDIHMNTSSDDTNDLLDITPLFPTDNNSTILYVIVLNGLCQGGVDVNKVQLKSKVSDIIIPNLKKLLQTLPMHSTDILAPILNLCSLFSFEDWIHVGLEKSIPKIMELIMKLFMESTLDSSKNDMKFQVFTNVIEHFKRFELKDIDEICLNQMTHLKIQLSKYLQEKMNDNNDNLEDNINELIITLYESYINKLNLLGKEYMLEFDDTLLNLFMSNYISRIPFMFERLGRETIKEVNFNGLVLLVTWQLQKWNKIIETTPNDSIVEAPMHTIKSIAMIIETINEVLLNLTHSEENDTNEFLIKWSLSNALIDIIVALKIFEAKLSNSQTSWKNALASQIPYYLHPTNNDLFMDVFLHLESLCVSDPSVQLTRLAQEDVNLNDLPKEDIFDGQYERELLLFTIKLKALIKLDILRGDIISRIALNVDKLGPLYSKIIDDTIFLPSKEETLTQRRNKGNSEPLANTKQSANDTQDENDAFDPIDSSSQPPSTGEQDSTRRQYEGLEPIEEQSQEISAEPMNIPMKDVDGLPHANESSEI</sequence>
<dbReference type="PANTHER" id="PTHR11199:SF0">
    <property type="entry name" value="LD34181P-RELATED"/>
    <property type="match status" value="1"/>
</dbReference>
<dbReference type="HOGENOM" id="CLU_008263_0_0_1"/>
<dbReference type="Gene3D" id="1.25.10.10">
    <property type="entry name" value="Leucine-rich Repeat Variant"/>
    <property type="match status" value="1"/>
</dbReference>
<feature type="region of interest" description="Disordered" evidence="1">
    <location>
        <begin position="1"/>
        <end position="105"/>
    </location>
</feature>
<dbReference type="Pfam" id="PF21767">
    <property type="entry name" value="SCC3_C"/>
    <property type="match status" value="1"/>
</dbReference>
<dbReference type="Proteomes" id="UP000001640">
    <property type="component" value="Chromosome 5"/>
</dbReference>
<evidence type="ECO:0000259" key="2">
    <source>
        <dbReference type="PROSITE" id="PS51425"/>
    </source>
</evidence>
<protein>
    <recommendedName>
        <fullName evidence="2">SCD domain-containing protein</fullName>
    </recommendedName>
</protein>
<feature type="compositionally biased region" description="Polar residues" evidence="1">
    <location>
        <begin position="1088"/>
        <end position="1099"/>
    </location>
</feature>
<feature type="region of interest" description="Disordered" evidence="1">
    <location>
        <begin position="1056"/>
        <end position="1143"/>
    </location>
</feature>
<dbReference type="GO" id="GO:0007064">
    <property type="term" value="P:mitotic sister chromatid cohesion"/>
    <property type="evidence" value="ECO:0007669"/>
    <property type="project" value="EnsemblFungi"/>
</dbReference>
<dbReference type="FunCoup" id="G0VFI2">
    <property type="interactions" value="299"/>
</dbReference>
<dbReference type="OMA" id="FVHRFKD"/>
<dbReference type="KEGG" id="ncs:NCAS_0E01780"/>
<dbReference type="PROSITE" id="PS51425">
    <property type="entry name" value="SCD"/>
    <property type="match status" value="1"/>
</dbReference>
<keyword evidence="4" id="KW-1185">Reference proteome</keyword>
<dbReference type="InterPro" id="IPR013721">
    <property type="entry name" value="STAG"/>
</dbReference>
<feature type="compositionally biased region" description="Polar residues" evidence="1">
    <location>
        <begin position="1066"/>
        <end position="1076"/>
    </location>
</feature>
<proteinExistence type="predicted"/>
<dbReference type="InterPro" id="IPR048610">
    <property type="entry name" value="SCC3_C"/>
</dbReference>
<evidence type="ECO:0000313" key="3">
    <source>
        <dbReference type="EMBL" id="CCC70248.1"/>
    </source>
</evidence>
<dbReference type="GO" id="GO:0000785">
    <property type="term" value="C:chromatin"/>
    <property type="evidence" value="ECO:0007669"/>
    <property type="project" value="TreeGrafter"/>
</dbReference>
<dbReference type="GO" id="GO:0003682">
    <property type="term" value="F:chromatin binding"/>
    <property type="evidence" value="ECO:0007669"/>
    <property type="project" value="EnsemblFungi"/>
</dbReference>
<dbReference type="GO" id="GO:0030892">
    <property type="term" value="C:mitotic cohesin complex"/>
    <property type="evidence" value="ECO:0007669"/>
    <property type="project" value="EnsemblFungi"/>
</dbReference>
<evidence type="ECO:0000313" key="4">
    <source>
        <dbReference type="Proteomes" id="UP000001640"/>
    </source>
</evidence>
<dbReference type="EMBL" id="HE576756">
    <property type="protein sequence ID" value="CCC70248.1"/>
    <property type="molecule type" value="Genomic_DNA"/>
</dbReference>
<feature type="compositionally biased region" description="Basic residues" evidence="1">
    <location>
        <begin position="83"/>
        <end position="92"/>
    </location>
</feature>
<dbReference type="Pfam" id="PF08514">
    <property type="entry name" value="STAG"/>
    <property type="match status" value="1"/>
</dbReference>
<dbReference type="InterPro" id="IPR011989">
    <property type="entry name" value="ARM-like"/>
</dbReference>
<dbReference type="RefSeq" id="XP_003676608.1">
    <property type="nucleotide sequence ID" value="XM_003676560.1"/>
</dbReference>